<keyword evidence="3" id="KW-0732">Signal</keyword>
<dbReference type="PANTHER" id="PTHR11552">
    <property type="entry name" value="GLUCOSE-METHANOL-CHOLINE GMC OXIDOREDUCTASE"/>
    <property type="match status" value="1"/>
</dbReference>
<dbReference type="SUPFAM" id="SSF51905">
    <property type="entry name" value="FAD/NAD(P)-binding domain"/>
    <property type="match status" value="1"/>
</dbReference>
<dbReference type="EMBL" id="KV878134">
    <property type="protein sequence ID" value="OJJ06063.1"/>
    <property type="molecule type" value="Genomic_DNA"/>
</dbReference>
<evidence type="ECO:0000256" key="1">
    <source>
        <dbReference type="ARBA" id="ARBA00010790"/>
    </source>
</evidence>
<feature type="chain" id="PRO_5012408731" description="Glucose-methanol-choline oxidoreductase N-terminal domain-containing protein" evidence="3">
    <location>
        <begin position="19"/>
        <end position="621"/>
    </location>
</feature>
<sequence length="621" mass="68017">MVSRSALLLFSGLLLCEALTVPRHATLVSERDVDSQEYDFIIAGGGVAGLTVADRLTEIPDVSVLVIESGAVDHGEDFVYIPGSYDLVPYSWPGLTNEPSRELNDRVFDSVVARVAGGGSIVNAMIFLRGTSLDFDGWESLGNEGWGWEGMLPYFIKSENFTEPTPELAREGNLTWDDSVRGHDGPVQYTYPNYIYPGLGVIYDAALHIGLQPRLDPNAGENTGVFNQPFAIDATTWTRSSAKRNHYDPAVNRPNYHFLSNTTVARVLFDGTQAVGVEYLPSAGGQISRAYASREVLVAAGALHTPQILQLSGVGPRRLLESLDIPVVSDLPGVGSNLQDQTTLPFVYTWANSLTPNATTFLTNITFAEEQRALYDEGLPSAWTVTRRLAPKFAFMSYEEATIDTAYERILADAEARDPAESLPPDVDPTVLAGYAAQRQLMFDEFRDPGLSVGGVSWNTDANVQVFNVKPFSRGHVYINQTDPLANPVIDFRTASDPTDFELHIALFHKQRELFSAPSFAALGPTELVPGLEVQTDEQVLETMREILEPSNGHQCCSAPMMPRELGGALSSEMKVYGTTRLRVIDISHWPKELAGPPMASIYAAGEKVADMIKAEYGWLE</sequence>
<evidence type="ECO:0000313" key="5">
    <source>
        <dbReference type="EMBL" id="OJJ06063.1"/>
    </source>
</evidence>
<dbReference type="Proteomes" id="UP000184073">
    <property type="component" value="Unassembled WGS sequence"/>
</dbReference>
<dbReference type="GeneID" id="63723130"/>
<accession>A0A1L9PX80</accession>
<dbReference type="InterPro" id="IPR000172">
    <property type="entry name" value="GMC_OxRdtase_N"/>
</dbReference>
<dbReference type="GO" id="GO:0016614">
    <property type="term" value="F:oxidoreductase activity, acting on CH-OH group of donors"/>
    <property type="evidence" value="ECO:0007669"/>
    <property type="project" value="InterPro"/>
</dbReference>
<dbReference type="STRING" id="1036611.A0A1L9PX80"/>
<feature type="signal peptide" evidence="3">
    <location>
        <begin position="1"/>
        <end position="18"/>
    </location>
</feature>
<dbReference type="GO" id="GO:0044550">
    <property type="term" value="P:secondary metabolite biosynthetic process"/>
    <property type="evidence" value="ECO:0007669"/>
    <property type="project" value="TreeGrafter"/>
</dbReference>
<dbReference type="GO" id="GO:0050660">
    <property type="term" value="F:flavin adenine dinucleotide binding"/>
    <property type="evidence" value="ECO:0007669"/>
    <property type="project" value="InterPro"/>
</dbReference>
<dbReference type="Pfam" id="PF05199">
    <property type="entry name" value="GMC_oxred_C"/>
    <property type="match status" value="1"/>
</dbReference>
<dbReference type="VEuPathDB" id="FungiDB:ASPVEDRAFT_140021"/>
<comment type="cofactor">
    <cofactor evidence="2">
        <name>FAD</name>
        <dbReference type="ChEBI" id="CHEBI:57692"/>
    </cofactor>
</comment>
<dbReference type="Gene3D" id="3.30.560.10">
    <property type="entry name" value="Glucose Oxidase, domain 3"/>
    <property type="match status" value="1"/>
</dbReference>
<keyword evidence="6" id="KW-1185">Reference proteome</keyword>
<dbReference type="AlphaFoldDB" id="A0A1L9PX80"/>
<feature type="binding site" evidence="2">
    <location>
        <position position="115"/>
    </location>
    <ligand>
        <name>FAD</name>
        <dbReference type="ChEBI" id="CHEBI:57692"/>
    </ligand>
</feature>
<organism evidence="5 6">
    <name type="scientific">Aspergillus versicolor CBS 583.65</name>
    <dbReference type="NCBI Taxonomy" id="1036611"/>
    <lineage>
        <taxon>Eukaryota</taxon>
        <taxon>Fungi</taxon>
        <taxon>Dikarya</taxon>
        <taxon>Ascomycota</taxon>
        <taxon>Pezizomycotina</taxon>
        <taxon>Eurotiomycetes</taxon>
        <taxon>Eurotiomycetidae</taxon>
        <taxon>Eurotiales</taxon>
        <taxon>Aspergillaceae</taxon>
        <taxon>Aspergillus</taxon>
        <taxon>Aspergillus subgen. Nidulantes</taxon>
    </lineage>
</organism>
<gene>
    <name evidence="5" type="ORF">ASPVEDRAFT_140021</name>
</gene>
<dbReference type="PIRSF" id="PIRSF000137">
    <property type="entry name" value="Alcohol_oxidase"/>
    <property type="match status" value="1"/>
</dbReference>
<dbReference type="Gene3D" id="3.50.50.60">
    <property type="entry name" value="FAD/NAD(P)-binding domain"/>
    <property type="match status" value="1"/>
</dbReference>
<feature type="binding site" evidence="2">
    <location>
        <position position="264"/>
    </location>
    <ligand>
        <name>FAD</name>
        <dbReference type="ChEBI" id="CHEBI:57692"/>
    </ligand>
</feature>
<dbReference type="PROSITE" id="PS00624">
    <property type="entry name" value="GMC_OXRED_2"/>
    <property type="match status" value="1"/>
</dbReference>
<dbReference type="OrthoDB" id="269227at2759"/>
<dbReference type="PANTHER" id="PTHR11552:SF115">
    <property type="entry name" value="DEHYDROGENASE XPTC-RELATED"/>
    <property type="match status" value="1"/>
</dbReference>
<protein>
    <recommendedName>
        <fullName evidence="4">Glucose-methanol-choline oxidoreductase N-terminal domain-containing protein</fullName>
    </recommendedName>
</protein>
<keyword evidence="2" id="KW-0274">FAD</keyword>
<keyword evidence="2" id="KW-0285">Flavoprotein</keyword>
<dbReference type="InterPro" id="IPR007867">
    <property type="entry name" value="GMC_OxRtase_C"/>
</dbReference>
<proteinExistence type="inferred from homology"/>
<comment type="similarity">
    <text evidence="1">Belongs to the GMC oxidoreductase family.</text>
</comment>
<dbReference type="InterPro" id="IPR012132">
    <property type="entry name" value="GMC_OxRdtase"/>
</dbReference>
<evidence type="ECO:0000256" key="3">
    <source>
        <dbReference type="SAM" id="SignalP"/>
    </source>
</evidence>
<dbReference type="RefSeq" id="XP_040671825.1">
    <property type="nucleotide sequence ID" value="XM_040807619.1"/>
</dbReference>
<feature type="domain" description="Glucose-methanol-choline oxidoreductase N-terminal" evidence="4">
    <location>
        <begin position="301"/>
        <end position="315"/>
    </location>
</feature>
<evidence type="ECO:0000256" key="2">
    <source>
        <dbReference type="PIRSR" id="PIRSR000137-2"/>
    </source>
</evidence>
<dbReference type="InterPro" id="IPR036188">
    <property type="entry name" value="FAD/NAD-bd_sf"/>
</dbReference>
<name>A0A1L9PX80_ASPVE</name>
<evidence type="ECO:0000313" key="6">
    <source>
        <dbReference type="Proteomes" id="UP000184073"/>
    </source>
</evidence>
<evidence type="ECO:0000259" key="4">
    <source>
        <dbReference type="PROSITE" id="PS00624"/>
    </source>
</evidence>
<dbReference type="SUPFAM" id="SSF54373">
    <property type="entry name" value="FAD-linked reductases, C-terminal domain"/>
    <property type="match status" value="1"/>
</dbReference>
<reference evidence="6" key="1">
    <citation type="journal article" date="2017" name="Genome Biol.">
        <title>Comparative genomics reveals high biological diversity and specific adaptations in the industrially and medically important fungal genus Aspergillus.</title>
        <authorList>
            <person name="de Vries R.P."/>
            <person name="Riley R."/>
            <person name="Wiebenga A."/>
            <person name="Aguilar-Osorio G."/>
            <person name="Amillis S."/>
            <person name="Uchima C.A."/>
            <person name="Anderluh G."/>
            <person name="Asadollahi M."/>
            <person name="Askin M."/>
            <person name="Barry K."/>
            <person name="Battaglia E."/>
            <person name="Bayram O."/>
            <person name="Benocci T."/>
            <person name="Braus-Stromeyer S.A."/>
            <person name="Caldana C."/>
            <person name="Canovas D."/>
            <person name="Cerqueira G.C."/>
            <person name="Chen F."/>
            <person name="Chen W."/>
            <person name="Choi C."/>
            <person name="Clum A."/>
            <person name="Dos Santos R.A."/>
            <person name="Damasio A.R."/>
            <person name="Diallinas G."/>
            <person name="Emri T."/>
            <person name="Fekete E."/>
            <person name="Flipphi M."/>
            <person name="Freyberg S."/>
            <person name="Gallo A."/>
            <person name="Gournas C."/>
            <person name="Habgood R."/>
            <person name="Hainaut M."/>
            <person name="Harispe M.L."/>
            <person name="Henrissat B."/>
            <person name="Hilden K.S."/>
            <person name="Hope R."/>
            <person name="Hossain A."/>
            <person name="Karabika E."/>
            <person name="Karaffa L."/>
            <person name="Karanyi Z."/>
            <person name="Krasevec N."/>
            <person name="Kuo A."/>
            <person name="Kusch H."/>
            <person name="LaButti K."/>
            <person name="Lagendijk E.L."/>
            <person name="Lapidus A."/>
            <person name="Levasseur A."/>
            <person name="Lindquist E."/>
            <person name="Lipzen A."/>
            <person name="Logrieco A.F."/>
            <person name="MacCabe A."/>
            <person name="Maekelae M.R."/>
            <person name="Malavazi I."/>
            <person name="Melin P."/>
            <person name="Meyer V."/>
            <person name="Mielnichuk N."/>
            <person name="Miskei M."/>
            <person name="Molnar A.P."/>
            <person name="Mule G."/>
            <person name="Ngan C.Y."/>
            <person name="Orejas M."/>
            <person name="Orosz E."/>
            <person name="Ouedraogo J.P."/>
            <person name="Overkamp K.M."/>
            <person name="Park H.-S."/>
            <person name="Perrone G."/>
            <person name="Piumi F."/>
            <person name="Punt P.J."/>
            <person name="Ram A.F."/>
            <person name="Ramon A."/>
            <person name="Rauscher S."/>
            <person name="Record E."/>
            <person name="Riano-Pachon D.M."/>
            <person name="Robert V."/>
            <person name="Roehrig J."/>
            <person name="Ruller R."/>
            <person name="Salamov A."/>
            <person name="Salih N.S."/>
            <person name="Samson R.A."/>
            <person name="Sandor E."/>
            <person name="Sanguinetti M."/>
            <person name="Schuetze T."/>
            <person name="Sepcic K."/>
            <person name="Shelest E."/>
            <person name="Sherlock G."/>
            <person name="Sophianopoulou V."/>
            <person name="Squina F.M."/>
            <person name="Sun H."/>
            <person name="Susca A."/>
            <person name="Todd R.B."/>
            <person name="Tsang A."/>
            <person name="Unkles S.E."/>
            <person name="van de Wiele N."/>
            <person name="van Rossen-Uffink D."/>
            <person name="Oliveira J.V."/>
            <person name="Vesth T.C."/>
            <person name="Visser J."/>
            <person name="Yu J.-H."/>
            <person name="Zhou M."/>
            <person name="Andersen M.R."/>
            <person name="Archer D.B."/>
            <person name="Baker S.E."/>
            <person name="Benoit I."/>
            <person name="Brakhage A.A."/>
            <person name="Braus G.H."/>
            <person name="Fischer R."/>
            <person name="Frisvad J.C."/>
            <person name="Goldman G.H."/>
            <person name="Houbraken J."/>
            <person name="Oakley B."/>
            <person name="Pocsi I."/>
            <person name="Scazzocchio C."/>
            <person name="Seiboth B."/>
            <person name="vanKuyk P.A."/>
            <person name="Wortman J."/>
            <person name="Dyer P.S."/>
            <person name="Grigoriev I.V."/>
        </authorList>
    </citation>
    <scope>NUCLEOTIDE SEQUENCE [LARGE SCALE GENOMIC DNA]</scope>
    <source>
        <strain evidence="6">CBS 583.65</strain>
    </source>
</reference>
<dbReference type="Pfam" id="PF00732">
    <property type="entry name" value="GMC_oxred_N"/>
    <property type="match status" value="1"/>
</dbReference>